<gene>
    <name evidence="6" type="ORF">K8N75_11665</name>
</gene>
<evidence type="ECO:0000256" key="3">
    <source>
        <dbReference type="SAM" id="MobiDB-lite"/>
    </source>
</evidence>
<dbReference type="InterPro" id="IPR007052">
    <property type="entry name" value="CS_dom"/>
</dbReference>
<dbReference type="InterPro" id="IPR002068">
    <property type="entry name" value="A-crystallin/Hsp20_dom"/>
</dbReference>
<comment type="similarity">
    <text evidence="1 2">Belongs to the small heat shock protein (HSP20) family.</text>
</comment>
<proteinExistence type="inferred from homology"/>
<dbReference type="Gene3D" id="2.60.40.790">
    <property type="match status" value="1"/>
</dbReference>
<keyword evidence="7" id="KW-1185">Reference proteome</keyword>
<organism evidence="6 7">
    <name type="scientific">Methanobacterium spitsbergense</name>
    <dbReference type="NCBI Taxonomy" id="2874285"/>
    <lineage>
        <taxon>Archaea</taxon>
        <taxon>Methanobacteriati</taxon>
        <taxon>Methanobacteriota</taxon>
        <taxon>Methanomada group</taxon>
        <taxon>Methanobacteria</taxon>
        <taxon>Methanobacteriales</taxon>
        <taxon>Methanobacteriaceae</taxon>
        <taxon>Methanobacterium</taxon>
    </lineage>
</organism>
<name>A0A8T5USM4_9EURY</name>
<evidence type="ECO:0000313" key="7">
    <source>
        <dbReference type="Proteomes" id="UP000825933"/>
    </source>
</evidence>
<dbReference type="InterPro" id="IPR031107">
    <property type="entry name" value="Small_HSP"/>
</dbReference>
<evidence type="ECO:0000259" key="4">
    <source>
        <dbReference type="PROSITE" id="PS01031"/>
    </source>
</evidence>
<dbReference type="PROSITE" id="PS51203">
    <property type="entry name" value="CS"/>
    <property type="match status" value="1"/>
</dbReference>
<comment type="caution">
    <text evidence="6">The sequence shown here is derived from an EMBL/GenBank/DDBJ whole genome shotgun (WGS) entry which is preliminary data.</text>
</comment>
<dbReference type="Pfam" id="PF00011">
    <property type="entry name" value="HSP20"/>
    <property type="match status" value="1"/>
</dbReference>
<evidence type="ECO:0000313" key="6">
    <source>
        <dbReference type="EMBL" id="MBZ2166694.1"/>
    </source>
</evidence>
<reference evidence="7" key="1">
    <citation type="journal article" date="2022" name="Microbiol. Resour. Announc.">
        <title>Draft Genome Sequence of a Methanogenic Archaeon from West Spitsbergen Permafrost.</title>
        <authorList>
            <person name="Trubitsyn V."/>
            <person name="Rivkina E."/>
            <person name="Shcherbakova V."/>
        </authorList>
    </citation>
    <scope>NUCLEOTIDE SEQUENCE [LARGE SCALE GENOMIC DNA]</scope>
    <source>
        <strain evidence="7">VT</strain>
    </source>
</reference>
<feature type="region of interest" description="Disordered" evidence="3">
    <location>
        <begin position="34"/>
        <end position="81"/>
    </location>
</feature>
<evidence type="ECO:0000259" key="5">
    <source>
        <dbReference type="PROSITE" id="PS51203"/>
    </source>
</evidence>
<dbReference type="EMBL" id="JAIOUQ010000014">
    <property type="protein sequence ID" value="MBZ2166694.1"/>
    <property type="molecule type" value="Genomic_DNA"/>
</dbReference>
<feature type="domain" description="CS" evidence="5">
    <location>
        <begin position="107"/>
        <end position="210"/>
    </location>
</feature>
<dbReference type="AlphaFoldDB" id="A0A8T5USM4"/>
<evidence type="ECO:0000256" key="1">
    <source>
        <dbReference type="PROSITE-ProRule" id="PRU00285"/>
    </source>
</evidence>
<dbReference type="PANTHER" id="PTHR11527">
    <property type="entry name" value="HEAT-SHOCK PROTEIN 20 FAMILY MEMBER"/>
    <property type="match status" value="1"/>
</dbReference>
<accession>A0A8T5USM4</accession>
<feature type="domain" description="SHSP" evidence="4">
    <location>
        <begin position="102"/>
        <end position="210"/>
    </location>
</feature>
<dbReference type="Proteomes" id="UP000825933">
    <property type="component" value="Unassembled WGS sequence"/>
</dbReference>
<dbReference type="InterPro" id="IPR008978">
    <property type="entry name" value="HSP20-like_chaperone"/>
</dbReference>
<dbReference type="CDD" id="cd06464">
    <property type="entry name" value="ACD_sHsps-like"/>
    <property type="match status" value="1"/>
</dbReference>
<sequence>MNKSSEVKKIALEKKSDLKDKALEVKKGALEKTADAKESALMKTSEIKENAGEKTAEIKADTSDKTAEFRENAEKTRKQAERKINEFISTLKDKQEEFGKTISDYTSQKPLTDVLETENSYIIKVDLPRIKKENINVNITEDSVEIQAKFDEEDETLEFIKKERSYGDTSRIIPLPEKIEVKKASAKFEDAVLTVELPKVQEEKIKVKID</sequence>
<protein>
    <submittedName>
        <fullName evidence="6">Hsp20/alpha crystallin family protein</fullName>
    </submittedName>
</protein>
<evidence type="ECO:0000256" key="2">
    <source>
        <dbReference type="RuleBase" id="RU003616"/>
    </source>
</evidence>
<dbReference type="SUPFAM" id="SSF49764">
    <property type="entry name" value="HSP20-like chaperones"/>
    <property type="match status" value="1"/>
</dbReference>
<dbReference type="PROSITE" id="PS01031">
    <property type="entry name" value="SHSP"/>
    <property type="match status" value="1"/>
</dbReference>